<evidence type="ECO:0000256" key="1">
    <source>
        <dbReference type="SAM" id="SignalP"/>
    </source>
</evidence>
<keyword evidence="1" id="KW-0732">Signal</keyword>
<gene>
    <name evidence="3" type="ORF">C8F04DRAFT_1397675</name>
</gene>
<name>A0AAD6WZV4_9AGAR</name>
<comment type="caution">
    <text evidence="3">The sequence shown here is derived from an EMBL/GenBank/DDBJ whole genome shotgun (WGS) entry which is preliminary data.</text>
</comment>
<reference evidence="3" key="1">
    <citation type="submission" date="2023-03" db="EMBL/GenBank/DDBJ databases">
        <title>Massive genome expansion in bonnet fungi (Mycena s.s.) driven by repeated elements and novel gene families across ecological guilds.</title>
        <authorList>
            <consortium name="Lawrence Berkeley National Laboratory"/>
            <person name="Harder C.B."/>
            <person name="Miyauchi S."/>
            <person name="Viragh M."/>
            <person name="Kuo A."/>
            <person name="Thoen E."/>
            <person name="Andreopoulos B."/>
            <person name="Lu D."/>
            <person name="Skrede I."/>
            <person name="Drula E."/>
            <person name="Henrissat B."/>
            <person name="Morin E."/>
            <person name="Kohler A."/>
            <person name="Barry K."/>
            <person name="LaButti K."/>
            <person name="Morin E."/>
            <person name="Salamov A."/>
            <person name="Lipzen A."/>
            <person name="Mereny Z."/>
            <person name="Hegedus B."/>
            <person name="Baldrian P."/>
            <person name="Stursova M."/>
            <person name="Weitz H."/>
            <person name="Taylor A."/>
            <person name="Grigoriev I.V."/>
            <person name="Nagy L.G."/>
            <person name="Martin F."/>
            <person name="Kauserud H."/>
        </authorList>
    </citation>
    <scope>NUCLEOTIDE SEQUENCE</scope>
    <source>
        <strain evidence="3">CBHHK200</strain>
    </source>
</reference>
<feature type="domain" description="DUF5648" evidence="2">
    <location>
        <begin position="62"/>
        <end position="189"/>
    </location>
</feature>
<dbReference type="AlphaFoldDB" id="A0AAD6WZV4"/>
<dbReference type="InterPro" id="IPR043708">
    <property type="entry name" value="DUF5648"/>
</dbReference>
<evidence type="ECO:0000313" key="4">
    <source>
        <dbReference type="Proteomes" id="UP001218188"/>
    </source>
</evidence>
<protein>
    <recommendedName>
        <fullName evidence="2">DUF5648 domain-containing protein</fullName>
    </recommendedName>
</protein>
<feature type="chain" id="PRO_5042110528" description="DUF5648 domain-containing protein" evidence="1">
    <location>
        <begin position="27"/>
        <end position="196"/>
    </location>
</feature>
<feature type="signal peptide" evidence="1">
    <location>
        <begin position="1"/>
        <end position="26"/>
    </location>
</feature>
<evidence type="ECO:0000313" key="3">
    <source>
        <dbReference type="EMBL" id="KAJ7030665.1"/>
    </source>
</evidence>
<accession>A0AAD6WZV4</accession>
<evidence type="ECO:0000259" key="2">
    <source>
        <dbReference type="Pfam" id="PF18885"/>
    </source>
</evidence>
<dbReference type="Pfam" id="PF18885">
    <property type="entry name" value="DUF5648"/>
    <property type="match status" value="1"/>
</dbReference>
<proteinExistence type="predicted"/>
<dbReference type="Proteomes" id="UP001218188">
    <property type="component" value="Unassembled WGS sequence"/>
</dbReference>
<dbReference type="EMBL" id="JARJCM010000088">
    <property type="protein sequence ID" value="KAJ7030665.1"/>
    <property type="molecule type" value="Genomic_DNA"/>
</dbReference>
<sequence length="196" mass="20950">MKSSFNVVFFATSVLLLAFCASPSASAPAQSTTVASPSPLTCGDPTDAIPLYIADSPGQTVYYTTSTTDLNILVKLPYDYNFLGIAAHVFPTQELSTVPFFHVQNDGTIDNFYTTSATARDLALESGYVNASNTIAGYIYPSQICGSVPFYGLYSTAATEHFYTINATDYNAKLASGMWTDEGIAGYVLDLDPCAD</sequence>
<organism evidence="3 4">
    <name type="scientific">Mycena alexandri</name>
    <dbReference type="NCBI Taxonomy" id="1745969"/>
    <lineage>
        <taxon>Eukaryota</taxon>
        <taxon>Fungi</taxon>
        <taxon>Dikarya</taxon>
        <taxon>Basidiomycota</taxon>
        <taxon>Agaricomycotina</taxon>
        <taxon>Agaricomycetes</taxon>
        <taxon>Agaricomycetidae</taxon>
        <taxon>Agaricales</taxon>
        <taxon>Marasmiineae</taxon>
        <taxon>Mycenaceae</taxon>
        <taxon>Mycena</taxon>
    </lineage>
</organism>
<keyword evidence="4" id="KW-1185">Reference proteome</keyword>